<dbReference type="InterPro" id="IPR036812">
    <property type="entry name" value="NAD(P)_OxRdtase_dom_sf"/>
</dbReference>
<gene>
    <name evidence="2" type="ORF">JKL49_18640</name>
</gene>
<dbReference type="AlphaFoldDB" id="A0A941D3W7"/>
<comment type="caution">
    <text evidence="2">The sequence shown here is derived from an EMBL/GenBank/DDBJ whole genome shotgun (WGS) entry which is preliminary data.</text>
</comment>
<accession>A0A941D3W7</accession>
<dbReference type="PANTHER" id="PTHR43364">
    <property type="entry name" value="NADH-SPECIFIC METHYLGLYOXAL REDUCTASE-RELATED"/>
    <property type="match status" value="1"/>
</dbReference>
<protein>
    <submittedName>
        <fullName evidence="2">Aldo/keto reductase</fullName>
    </submittedName>
</protein>
<feature type="domain" description="NADP-dependent oxidoreductase" evidence="1">
    <location>
        <begin position="16"/>
        <end position="284"/>
    </location>
</feature>
<sequence length="297" mass="31404">MTKSSLGKSSLAVSPLAWGMWRFKGSDVKAARARVEAAIAAGLTFLDTADIYGPDNDEPFGAAEALFGLVLKEAPQLRDQIVLASKGGIVMGTPYDSSAAYLESAVEASLSRMGVEKIDLYQIHRPDHLAHPAEVAQVLTRLRSAGKIGEVGLSNHTAAQVSALQAHLAFPIACVQIEFSPLVVGPLYDGTLDQALETGMGVMAWSPLAQGRLADGPSTDERVIAVRAELDKAAAAHGVSRTVAAYAWLLAHPSKPIPIIGSQQPDRIAEATQALDVQLTRPEWYALLTAARGVPLP</sequence>
<dbReference type="InterPro" id="IPR023210">
    <property type="entry name" value="NADP_OxRdtase_dom"/>
</dbReference>
<dbReference type="Gene3D" id="3.20.20.100">
    <property type="entry name" value="NADP-dependent oxidoreductase domain"/>
    <property type="match status" value="1"/>
</dbReference>
<dbReference type="RefSeq" id="WP_215342569.1">
    <property type="nucleotide sequence ID" value="NZ_JAGSGD010000001.1"/>
</dbReference>
<dbReference type="InterPro" id="IPR050523">
    <property type="entry name" value="AKR_Detox_Biosynth"/>
</dbReference>
<evidence type="ECO:0000259" key="1">
    <source>
        <dbReference type="Pfam" id="PF00248"/>
    </source>
</evidence>
<dbReference type="Pfam" id="PF00248">
    <property type="entry name" value="Aldo_ket_red"/>
    <property type="match status" value="1"/>
</dbReference>
<dbReference type="Proteomes" id="UP000622580">
    <property type="component" value="Unassembled WGS sequence"/>
</dbReference>
<proteinExistence type="predicted"/>
<dbReference type="PANTHER" id="PTHR43364:SF1">
    <property type="entry name" value="OXIDOREDUCTASE YDHF"/>
    <property type="match status" value="1"/>
</dbReference>
<dbReference type="SUPFAM" id="SSF51430">
    <property type="entry name" value="NAD(P)-linked oxidoreductase"/>
    <property type="match status" value="1"/>
</dbReference>
<organism evidence="2 3">
    <name type="scientific">Phenylobacterium glaciei</name>
    <dbReference type="NCBI Taxonomy" id="2803784"/>
    <lineage>
        <taxon>Bacteria</taxon>
        <taxon>Pseudomonadati</taxon>
        <taxon>Pseudomonadota</taxon>
        <taxon>Alphaproteobacteria</taxon>
        <taxon>Caulobacterales</taxon>
        <taxon>Caulobacteraceae</taxon>
        <taxon>Phenylobacterium</taxon>
    </lineage>
</organism>
<name>A0A941D3W7_9CAUL</name>
<evidence type="ECO:0000313" key="3">
    <source>
        <dbReference type="Proteomes" id="UP000622580"/>
    </source>
</evidence>
<evidence type="ECO:0000313" key="2">
    <source>
        <dbReference type="EMBL" id="MBR7621417.1"/>
    </source>
</evidence>
<keyword evidence="3" id="KW-1185">Reference proteome</keyword>
<dbReference type="GO" id="GO:0005829">
    <property type="term" value="C:cytosol"/>
    <property type="evidence" value="ECO:0007669"/>
    <property type="project" value="TreeGrafter"/>
</dbReference>
<dbReference type="EMBL" id="JAGSGD010000001">
    <property type="protein sequence ID" value="MBR7621417.1"/>
    <property type="molecule type" value="Genomic_DNA"/>
</dbReference>
<reference evidence="2" key="1">
    <citation type="submission" date="2021-04" db="EMBL/GenBank/DDBJ databases">
        <title>Draft genome assembly of strain Phenylobacterium sp. 20VBR1 using MiniION and Illumina platforms.</title>
        <authorList>
            <person name="Thomas F.A."/>
            <person name="Krishnan K.P."/>
            <person name="Sinha R.K."/>
        </authorList>
    </citation>
    <scope>NUCLEOTIDE SEQUENCE</scope>
    <source>
        <strain evidence="2">20VBR1</strain>
    </source>
</reference>